<accession>A0A350H844</accession>
<dbReference type="SUPFAM" id="SSF75304">
    <property type="entry name" value="Amidase signature (AS) enzymes"/>
    <property type="match status" value="1"/>
</dbReference>
<organism evidence="3 4">
    <name type="scientific">candidate division WOR-3 bacterium</name>
    <dbReference type="NCBI Taxonomy" id="2052148"/>
    <lineage>
        <taxon>Bacteria</taxon>
        <taxon>Bacteria division WOR-3</taxon>
    </lineage>
</organism>
<dbReference type="InterPro" id="IPR023631">
    <property type="entry name" value="Amidase_dom"/>
</dbReference>
<sequence length="255" mass="28866">GIISETVRDSKRVFDIIRGEDAHDSTLSSKKAGKRDYKRVGYLDAIPQADKPVEEIYGKRIEDLKKDFELVKIKMDFIDISISTYQIQTMCETSSNLARFDGIKYGLQSKSGKNLREIYSAVRGDGFGSEVKRRILIGTYFLTHNEGEYYSLSFRLRDYIANEIDKIFENIDAIVIPTSLTLPFKFNEKTSSPLQMHLSDSLTAFSNLANVPAISINGGYSNNLPCGIQLVGKRFDDDSLLEFAERAETIWRENG</sequence>
<dbReference type="Gene3D" id="3.90.1300.10">
    <property type="entry name" value="Amidase signature (AS) domain"/>
    <property type="match status" value="1"/>
</dbReference>
<comment type="caution">
    <text evidence="3">The sequence shown here is derived from an EMBL/GenBank/DDBJ whole genome shotgun (WGS) entry which is preliminary data.</text>
</comment>
<dbReference type="GO" id="GO:0016874">
    <property type="term" value="F:ligase activity"/>
    <property type="evidence" value="ECO:0007669"/>
    <property type="project" value="UniProtKB-KW"/>
</dbReference>
<dbReference type="GO" id="GO:0016740">
    <property type="term" value="F:transferase activity"/>
    <property type="evidence" value="ECO:0007669"/>
    <property type="project" value="UniProtKB-KW"/>
</dbReference>
<comment type="similarity">
    <text evidence="1">Belongs to the amidase family.</text>
</comment>
<dbReference type="AlphaFoldDB" id="A0A350H844"/>
<dbReference type="InterPro" id="IPR036928">
    <property type="entry name" value="AS_sf"/>
</dbReference>
<evidence type="ECO:0000256" key="1">
    <source>
        <dbReference type="ARBA" id="ARBA00009199"/>
    </source>
</evidence>
<feature type="domain" description="Amidase" evidence="2">
    <location>
        <begin position="1"/>
        <end position="241"/>
    </location>
</feature>
<evidence type="ECO:0000259" key="2">
    <source>
        <dbReference type="Pfam" id="PF01425"/>
    </source>
</evidence>
<proteinExistence type="inferred from homology"/>
<protein>
    <submittedName>
        <fullName evidence="3">Asp-tRNA(Asn)/Glu-tRNA(Gln) amidotransferase GatCAB subunit A</fullName>
        <ecNumber evidence="3">6.3.5.-</ecNumber>
    </submittedName>
</protein>
<dbReference type="PANTHER" id="PTHR11895:SF7">
    <property type="entry name" value="GLUTAMYL-TRNA(GLN) AMIDOTRANSFERASE SUBUNIT A, MITOCHONDRIAL"/>
    <property type="match status" value="1"/>
</dbReference>
<dbReference type="PANTHER" id="PTHR11895">
    <property type="entry name" value="TRANSAMIDASE"/>
    <property type="match status" value="1"/>
</dbReference>
<dbReference type="InterPro" id="IPR000120">
    <property type="entry name" value="Amidase"/>
</dbReference>
<keyword evidence="3" id="KW-0808">Transferase</keyword>
<dbReference type="EMBL" id="DMZY01000027">
    <property type="protein sequence ID" value="HAV91710.1"/>
    <property type="molecule type" value="Genomic_DNA"/>
</dbReference>
<dbReference type="Proteomes" id="UP000264062">
    <property type="component" value="Unassembled WGS sequence"/>
</dbReference>
<evidence type="ECO:0000313" key="3">
    <source>
        <dbReference type="EMBL" id="HAV91710.1"/>
    </source>
</evidence>
<feature type="non-terminal residue" evidence="3">
    <location>
        <position position="1"/>
    </location>
</feature>
<keyword evidence="3" id="KW-0436">Ligase</keyword>
<evidence type="ECO:0000313" key="4">
    <source>
        <dbReference type="Proteomes" id="UP000264062"/>
    </source>
</evidence>
<reference evidence="3 4" key="1">
    <citation type="journal article" date="2018" name="Nat. Biotechnol.">
        <title>A standardized bacterial taxonomy based on genome phylogeny substantially revises the tree of life.</title>
        <authorList>
            <person name="Parks D.H."/>
            <person name="Chuvochina M."/>
            <person name="Waite D.W."/>
            <person name="Rinke C."/>
            <person name="Skarshewski A."/>
            <person name="Chaumeil P.A."/>
            <person name="Hugenholtz P."/>
        </authorList>
    </citation>
    <scope>NUCLEOTIDE SEQUENCE [LARGE SCALE GENOMIC DNA]</scope>
    <source>
        <strain evidence="3">UBA9956</strain>
    </source>
</reference>
<name>A0A350H844_UNCW3</name>
<dbReference type="EC" id="6.3.5.-" evidence="3"/>
<gene>
    <name evidence="3" type="primary">gatA</name>
    <name evidence="3" type="ORF">DCW38_00805</name>
</gene>
<dbReference type="Pfam" id="PF01425">
    <property type="entry name" value="Amidase"/>
    <property type="match status" value="1"/>
</dbReference>